<protein>
    <submittedName>
        <fullName evidence="3">Uncharacterized protein LOC106009086 isoform X3</fullName>
    </submittedName>
</protein>
<dbReference type="AlphaFoldDB" id="A0AAX6SQZ7"/>
<sequence length="324" mass="34233">MEVQRVQGPPRAGVSLEGTVVTPCGGPGERLAGRKPTWATQTGPGWWSLSPVGSCASSLTPQCSWTHTADAPTFMRIPVYASRWLPWRCPWDRVEGIEREGSIPSETCACLQKLLSVRLAGDSREVLRHGWGKGSPGSAPLPGPRSLSPSASPSLSHQPLGLTALHLSHRLGDSLMSTAELAGDDGVKKPGFGSGGGLVRSLEVQPHRAPSCAPAASWDAGTAGLSTEAKRWGQQGAPRVCSPRTLQRSSSVAVHYPPRGALRGRRGGGTRLDPERQGHLGLPSPGRRQGLGCHWMLRVGQRGGGRPSGSGSFTPSLWTCKHSR</sequence>
<proteinExistence type="predicted"/>
<name>A0AAX6SQZ7_HETGA</name>
<dbReference type="RefSeq" id="XP_021110903.1">
    <property type="nucleotide sequence ID" value="XM_021255244.1"/>
</dbReference>
<feature type="region of interest" description="Disordered" evidence="1">
    <location>
        <begin position="229"/>
        <end position="324"/>
    </location>
</feature>
<gene>
    <name evidence="3" type="primary">LOC106009086</name>
</gene>
<accession>A0AAX6SQZ7</accession>
<reference evidence="3" key="1">
    <citation type="submission" date="2025-08" db="UniProtKB">
        <authorList>
            <consortium name="RefSeq"/>
        </authorList>
    </citation>
    <scope>IDENTIFICATION</scope>
</reference>
<evidence type="ECO:0000313" key="3">
    <source>
        <dbReference type="RefSeq" id="XP_021110903.1"/>
    </source>
</evidence>
<evidence type="ECO:0000313" key="2">
    <source>
        <dbReference type="Proteomes" id="UP000694906"/>
    </source>
</evidence>
<keyword evidence="2" id="KW-1185">Reference proteome</keyword>
<dbReference type="Proteomes" id="UP000694906">
    <property type="component" value="Unplaced"/>
</dbReference>
<dbReference type="GeneID" id="106009086"/>
<evidence type="ECO:0000256" key="1">
    <source>
        <dbReference type="SAM" id="MobiDB-lite"/>
    </source>
</evidence>
<organism evidence="2 3">
    <name type="scientific">Heterocephalus glaber</name>
    <name type="common">Naked mole rat</name>
    <dbReference type="NCBI Taxonomy" id="10181"/>
    <lineage>
        <taxon>Eukaryota</taxon>
        <taxon>Metazoa</taxon>
        <taxon>Chordata</taxon>
        <taxon>Craniata</taxon>
        <taxon>Vertebrata</taxon>
        <taxon>Euteleostomi</taxon>
        <taxon>Mammalia</taxon>
        <taxon>Eutheria</taxon>
        <taxon>Euarchontoglires</taxon>
        <taxon>Glires</taxon>
        <taxon>Rodentia</taxon>
        <taxon>Hystricomorpha</taxon>
        <taxon>Bathyergidae</taxon>
        <taxon>Heterocephalus</taxon>
    </lineage>
</organism>
<feature type="region of interest" description="Disordered" evidence="1">
    <location>
        <begin position="128"/>
        <end position="158"/>
    </location>
</feature>
<feature type="compositionally biased region" description="Low complexity" evidence="1">
    <location>
        <begin position="136"/>
        <end position="156"/>
    </location>
</feature>